<keyword evidence="2" id="KW-1133">Transmembrane helix</keyword>
<dbReference type="Proteomes" id="UP000799772">
    <property type="component" value="Unassembled WGS sequence"/>
</dbReference>
<accession>A0A9P4M4X0</accession>
<feature type="region of interest" description="Disordered" evidence="1">
    <location>
        <begin position="362"/>
        <end position="408"/>
    </location>
</feature>
<keyword evidence="2" id="KW-0812">Transmembrane</keyword>
<evidence type="ECO:0000313" key="4">
    <source>
        <dbReference type="Proteomes" id="UP000799772"/>
    </source>
</evidence>
<feature type="compositionally biased region" description="Polar residues" evidence="1">
    <location>
        <begin position="365"/>
        <end position="377"/>
    </location>
</feature>
<dbReference type="EMBL" id="ML978128">
    <property type="protein sequence ID" value="KAF2097255.1"/>
    <property type="molecule type" value="Genomic_DNA"/>
</dbReference>
<feature type="compositionally biased region" description="Polar residues" evidence="1">
    <location>
        <begin position="289"/>
        <end position="302"/>
    </location>
</feature>
<name>A0A9P4M4X0_9PEZI</name>
<feature type="region of interest" description="Disordered" evidence="1">
    <location>
        <begin position="201"/>
        <end position="350"/>
    </location>
</feature>
<gene>
    <name evidence="3" type="ORF">NA57DRAFT_57852</name>
</gene>
<reference evidence="3" key="1">
    <citation type="journal article" date="2020" name="Stud. Mycol.">
        <title>101 Dothideomycetes genomes: a test case for predicting lifestyles and emergence of pathogens.</title>
        <authorList>
            <person name="Haridas S."/>
            <person name="Albert R."/>
            <person name="Binder M."/>
            <person name="Bloem J."/>
            <person name="Labutti K."/>
            <person name="Salamov A."/>
            <person name="Andreopoulos B."/>
            <person name="Baker S."/>
            <person name="Barry K."/>
            <person name="Bills G."/>
            <person name="Bluhm B."/>
            <person name="Cannon C."/>
            <person name="Castanera R."/>
            <person name="Culley D."/>
            <person name="Daum C."/>
            <person name="Ezra D."/>
            <person name="Gonzalez J."/>
            <person name="Henrissat B."/>
            <person name="Kuo A."/>
            <person name="Liang C."/>
            <person name="Lipzen A."/>
            <person name="Lutzoni F."/>
            <person name="Magnuson J."/>
            <person name="Mondo S."/>
            <person name="Nolan M."/>
            <person name="Ohm R."/>
            <person name="Pangilinan J."/>
            <person name="Park H.-J."/>
            <person name="Ramirez L."/>
            <person name="Alfaro M."/>
            <person name="Sun H."/>
            <person name="Tritt A."/>
            <person name="Yoshinaga Y."/>
            <person name="Zwiers L.-H."/>
            <person name="Turgeon B."/>
            <person name="Goodwin S."/>
            <person name="Spatafora J."/>
            <person name="Crous P."/>
            <person name="Grigoriev I."/>
        </authorList>
    </citation>
    <scope>NUCLEOTIDE SEQUENCE</scope>
    <source>
        <strain evidence="3">CBS 133067</strain>
    </source>
</reference>
<keyword evidence="2" id="KW-0472">Membrane</keyword>
<comment type="caution">
    <text evidence="3">The sequence shown here is derived from an EMBL/GenBank/DDBJ whole genome shotgun (WGS) entry which is preliminary data.</text>
</comment>
<proteinExistence type="predicted"/>
<feature type="compositionally biased region" description="Low complexity" evidence="1">
    <location>
        <begin position="393"/>
        <end position="405"/>
    </location>
</feature>
<organism evidence="3 4">
    <name type="scientific">Rhizodiscina lignyota</name>
    <dbReference type="NCBI Taxonomy" id="1504668"/>
    <lineage>
        <taxon>Eukaryota</taxon>
        <taxon>Fungi</taxon>
        <taxon>Dikarya</taxon>
        <taxon>Ascomycota</taxon>
        <taxon>Pezizomycotina</taxon>
        <taxon>Dothideomycetes</taxon>
        <taxon>Pleosporomycetidae</taxon>
        <taxon>Aulographales</taxon>
        <taxon>Rhizodiscinaceae</taxon>
        <taxon>Rhizodiscina</taxon>
    </lineage>
</organism>
<feature type="transmembrane region" description="Helical" evidence="2">
    <location>
        <begin position="127"/>
        <end position="148"/>
    </location>
</feature>
<feature type="compositionally biased region" description="Polar residues" evidence="1">
    <location>
        <begin position="201"/>
        <end position="210"/>
    </location>
</feature>
<evidence type="ECO:0000313" key="3">
    <source>
        <dbReference type="EMBL" id="KAF2097255.1"/>
    </source>
</evidence>
<protein>
    <submittedName>
        <fullName evidence="3">Uncharacterized protein</fullName>
    </submittedName>
</protein>
<feature type="transmembrane region" description="Helical" evidence="2">
    <location>
        <begin position="93"/>
        <end position="115"/>
    </location>
</feature>
<keyword evidence="4" id="KW-1185">Reference proteome</keyword>
<dbReference type="AlphaFoldDB" id="A0A9P4M4X0"/>
<feature type="region of interest" description="Disordered" evidence="1">
    <location>
        <begin position="465"/>
        <end position="520"/>
    </location>
</feature>
<evidence type="ECO:0000256" key="2">
    <source>
        <dbReference type="SAM" id="Phobius"/>
    </source>
</evidence>
<sequence length="520" mass="57831">MAELQQLERVNSRTPRPIPIQRASYNYEQVPPAPTTFLTRAAHLGSNNTQAPQHRDFAGNTNAMDANVAPAAASRDVEGQNDNNLPKGGTKSFFACLFLAEAALISMVVALTLYASTNKPGKHHGELVWLIISAVILFLFGAFAITFYTRRRFRLAVLEAVYEAQRRQQRRNSTIAPVLPHLTLHTTRTLSLSSLNFPRNSSATRISTSAPPVYEDRGRRPSKLQVEAPARPPSPYGPFVGTNRSVSPHHSPAETRSGLGAVPSHVESKRAASPRPFLNGSQYDRAGTPNRNVEATTESFSGKSHEHMTPLSLPRMDSDFWNALDRQQQASDTEGSEAPPLDGASSEHIPLRKISYKKSFERGHFSSNRPPSLQSSPKAEGSKDAASVKSDSFSRSQSLKSMSMSEYEREVVPDLPARIVRMSRPNSVPPQMFSNAADMRYMSSQRSSSCMPKLHTSYYLRRPVERDRASPMPRGILKLGGERRSRPKSRRVTIEEYRRSSRSPYETRTPEEEAFVGRAK</sequence>
<evidence type="ECO:0000256" key="1">
    <source>
        <dbReference type="SAM" id="MobiDB-lite"/>
    </source>
</evidence>